<accession>A0ABP8RKK5</accession>
<evidence type="ECO:0000256" key="1">
    <source>
        <dbReference type="SAM" id="MobiDB-lite"/>
    </source>
</evidence>
<evidence type="ECO:0000313" key="3">
    <source>
        <dbReference type="Proteomes" id="UP001501598"/>
    </source>
</evidence>
<name>A0ABP8RKK5_9PSEU</name>
<gene>
    <name evidence="2" type="ORF">GCM10023175_15080</name>
</gene>
<reference evidence="3" key="1">
    <citation type="journal article" date="2019" name="Int. J. Syst. Evol. Microbiol.">
        <title>The Global Catalogue of Microorganisms (GCM) 10K type strain sequencing project: providing services to taxonomists for standard genome sequencing and annotation.</title>
        <authorList>
            <consortium name="The Broad Institute Genomics Platform"/>
            <consortium name="The Broad Institute Genome Sequencing Center for Infectious Disease"/>
            <person name="Wu L."/>
            <person name="Ma J."/>
        </authorList>
    </citation>
    <scope>NUCLEOTIDE SEQUENCE [LARGE SCALE GENOMIC DNA]</scope>
    <source>
        <strain evidence="3">JCM 17906</strain>
    </source>
</reference>
<evidence type="ECO:0000313" key="2">
    <source>
        <dbReference type="EMBL" id="GAA4541347.1"/>
    </source>
</evidence>
<dbReference type="EMBL" id="BAABGT010000024">
    <property type="protein sequence ID" value="GAA4541347.1"/>
    <property type="molecule type" value="Genomic_DNA"/>
</dbReference>
<sequence length="63" mass="6413">MTEESCFHSPAGAEVDRYTAAGPASTTSSTATHTARAPAWDALSVVLSTARDVKDAPLAGYGS</sequence>
<comment type="caution">
    <text evidence="2">The sequence shown here is derived from an EMBL/GenBank/DDBJ whole genome shotgun (WGS) entry which is preliminary data.</text>
</comment>
<feature type="compositionally biased region" description="Low complexity" evidence="1">
    <location>
        <begin position="19"/>
        <end position="35"/>
    </location>
</feature>
<dbReference type="Proteomes" id="UP001501598">
    <property type="component" value="Unassembled WGS sequence"/>
</dbReference>
<feature type="region of interest" description="Disordered" evidence="1">
    <location>
        <begin position="1"/>
        <end position="35"/>
    </location>
</feature>
<proteinExistence type="predicted"/>
<organism evidence="2 3">
    <name type="scientific">Pseudonocardia xishanensis</name>
    <dbReference type="NCBI Taxonomy" id="630995"/>
    <lineage>
        <taxon>Bacteria</taxon>
        <taxon>Bacillati</taxon>
        <taxon>Actinomycetota</taxon>
        <taxon>Actinomycetes</taxon>
        <taxon>Pseudonocardiales</taxon>
        <taxon>Pseudonocardiaceae</taxon>
        <taxon>Pseudonocardia</taxon>
    </lineage>
</organism>
<protein>
    <submittedName>
        <fullName evidence="2">Uncharacterized protein</fullName>
    </submittedName>
</protein>
<keyword evidence="3" id="KW-1185">Reference proteome</keyword>